<reference evidence="2" key="1">
    <citation type="journal article" date="2020" name="Cell">
        <title>Large-Scale Comparative Analyses of Tick Genomes Elucidate Their Genetic Diversity and Vector Capacities.</title>
        <authorList>
            <consortium name="Tick Genome and Microbiome Consortium (TIGMIC)"/>
            <person name="Jia N."/>
            <person name="Wang J."/>
            <person name="Shi W."/>
            <person name="Du L."/>
            <person name="Sun Y."/>
            <person name="Zhan W."/>
            <person name="Jiang J.F."/>
            <person name="Wang Q."/>
            <person name="Zhang B."/>
            <person name="Ji P."/>
            <person name="Bell-Sakyi L."/>
            <person name="Cui X.M."/>
            <person name="Yuan T.T."/>
            <person name="Jiang B.G."/>
            <person name="Yang W.F."/>
            <person name="Lam T.T."/>
            <person name="Chang Q.C."/>
            <person name="Ding S.J."/>
            <person name="Wang X.J."/>
            <person name="Zhu J.G."/>
            <person name="Ruan X.D."/>
            <person name="Zhao L."/>
            <person name="Wei J.T."/>
            <person name="Ye R.Z."/>
            <person name="Que T.C."/>
            <person name="Du C.H."/>
            <person name="Zhou Y.H."/>
            <person name="Cheng J.X."/>
            <person name="Dai P.F."/>
            <person name="Guo W.B."/>
            <person name="Han X.H."/>
            <person name="Huang E.J."/>
            <person name="Li L.F."/>
            <person name="Wei W."/>
            <person name="Gao Y.C."/>
            <person name="Liu J.Z."/>
            <person name="Shao H.Z."/>
            <person name="Wang X."/>
            <person name="Wang C.C."/>
            <person name="Yang T.C."/>
            <person name="Huo Q.B."/>
            <person name="Li W."/>
            <person name="Chen H.Y."/>
            <person name="Chen S.E."/>
            <person name="Zhou L.G."/>
            <person name="Ni X.B."/>
            <person name="Tian J.H."/>
            <person name="Sheng Y."/>
            <person name="Liu T."/>
            <person name="Pan Y.S."/>
            <person name="Xia L.Y."/>
            <person name="Li J."/>
            <person name="Zhao F."/>
            <person name="Cao W.C."/>
        </authorList>
    </citation>
    <scope>NUCLEOTIDE SEQUENCE</scope>
    <source>
        <strain evidence="2">Rsan-2018</strain>
    </source>
</reference>
<protein>
    <recommendedName>
        <fullName evidence="4">ATP-dependent DNA helicase</fullName>
    </recommendedName>
</protein>
<name>A0A9D4SX44_RHISA</name>
<sequence length="145" mass="16132">MQEEEQCEEEEGCARVQIPEGRDADASADADVLPNERLLPLLKEVSTPCAAVCKRRGIIEREEYVSMMHSTNPEQYELLREILHRQTTPGQPPLRVFFTGPAGCGKTFMLKLAMDVYNRCADCCGAVGWEDGSSSVPSVYNSYVI</sequence>
<evidence type="ECO:0000313" key="3">
    <source>
        <dbReference type="Proteomes" id="UP000821837"/>
    </source>
</evidence>
<evidence type="ECO:0000313" key="2">
    <source>
        <dbReference type="EMBL" id="KAH7955403.1"/>
    </source>
</evidence>
<keyword evidence="3" id="KW-1185">Reference proteome</keyword>
<dbReference type="VEuPathDB" id="VectorBase:RSAN_054277"/>
<evidence type="ECO:0008006" key="4">
    <source>
        <dbReference type="Google" id="ProtNLM"/>
    </source>
</evidence>
<organism evidence="2 3">
    <name type="scientific">Rhipicephalus sanguineus</name>
    <name type="common">Brown dog tick</name>
    <name type="synonym">Ixodes sanguineus</name>
    <dbReference type="NCBI Taxonomy" id="34632"/>
    <lineage>
        <taxon>Eukaryota</taxon>
        <taxon>Metazoa</taxon>
        <taxon>Ecdysozoa</taxon>
        <taxon>Arthropoda</taxon>
        <taxon>Chelicerata</taxon>
        <taxon>Arachnida</taxon>
        <taxon>Acari</taxon>
        <taxon>Parasitiformes</taxon>
        <taxon>Ixodida</taxon>
        <taxon>Ixodoidea</taxon>
        <taxon>Ixodidae</taxon>
        <taxon>Rhipicephalinae</taxon>
        <taxon>Rhipicephalus</taxon>
        <taxon>Rhipicephalus</taxon>
    </lineage>
</organism>
<dbReference type="AlphaFoldDB" id="A0A9D4SX44"/>
<comment type="caution">
    <text evidence="2">The sequence shown here is derived from an EMBL/GenBank/DDBJ whole genome shotgun (WGS) entry which is preliminary data.</text>
</comment>
<feature type="compositionally biased region" description="Acidic residues" evidence="1">
    <location>
        <begin position="1"/>
        <end position="11"/>
    </location>
</feature>
<dbReference type="InterPro" id="IPR027417">
    <property type="entry name" value="P-loop_NTPase"/>
</dbReference>
<feature type="region of interest" description="Disordered" evidence="1">
    <location>
        <begin position="1"/>
        <end position="28"/>
    </location>
</feature>
<gene>
    <name evidence="2" type="ORF">HPB52_000825</name>
</gene>
<accession>A0A9D4SX44</accession>
<dbReference type="EMBL" id="JABSTV010001250">
    <property type="protein sequence ID" value="KAH7955403.1"/>
    <property type="molecule type" value="Genomic_DNA"/>
</dbReference>
<dbReference type="SUPFAM" id="SSF52540">
    <property type="entry name" value="P-loop containing nucleoside triphosphate hydrolases"/>
    <property type="match status" value="1"/>
</dbReference>
<proteinExistence type="predicted"/>
<evidence type="ECO:0000256" key="1">
    <source>
        <dbReference type="SAM" id="MobiDB-lite"/>
    </source>
</evidence>
<reference evidence="2" key="2">
    <citation type="submission" date="2021-09" db="EMBL/GenBank/DDBJ databases">
        <authorList>
            <person name="Jia N."/>
            <person name="Wang J."/>
            <person name="Shi W."/>
            <person name="Du L."/>
            <person name="Sun Y."/>
            <person name="Zhan W."/>
            <person name="Jiang J."/>
            <person name="Wang Q."/>
            <person name="Zhang B."/>
            <person name="Ji P."/>
            <person name="Sakyi L.B."/>
            <person name="Cui X."/>
            <person name="Yuan T."/>
            <person name="Jiang B."/>
            <person name="Yang W."/>
            <person name="Lam T.T.-Y."/>
            <person name="Chang Q."/>
            <person name="Ding S."/>
            <person name="Wang X."/>
            <person name="Zhu J."/>
            <person name="Ruan X."/>
            <person name="Zhao L."/>
            <person name="Wei J."/>
            <person name="Que T."/>
            <person name="Du C."/>
            <person name="Cheng J."/>
            <person name="Dai P."/>
            <person name="Han X."/>
            <person name="Huang E."/>
            <person name="Gao Y."/>
            <person name="Liu J."/>
            <person name="Shao H."/>
            <person name="Ye R."/>
            <person name="Li L."/>
            <person name="Wei W."/>
            <person name="Wang X."/>
            <person name="Wang C."/>
            <person name="Huo Q."/>
            <person name="Li W."/>
            <person name="Guo W."/>
            <person name="Chen H."/>
            <person name="Chen S."/>
            <person name="Zhou L."/>
            <person name="Zhou L."/>
            <person name="Ni X."/>
            <person name="Tian J."/>
            <person name="Zhou Y."/>
            <person name="Sheng Y."/>
            <person name="Liu T."/>
            <person name="Pan Y."/>
            <person name="Xia L."/>
            <person name="Li J."/>
            <person name="Zhao F."/>
            <person name="Cao W."/>
        </authorList>
    </citation>
    <scope>NUCLEOTIDE SEQUENCE</scope>
    <source>
        <strain evidence="2">Rsan-2018</strain>
        <tissue evidence="2">Larvae</tissue>
    </source>
</reference>
<dbReference type="Proteomes" id="UP000821837">
    <property type="component" value="Unassembled WGS sequence"/>
</dbReference>